<keyword evidence="4" id="KW-1185">Reference proteome</keyword>
<feature type="domain" description="Phosphatidic acid phosphatase type 2/haloperoxidase" evidence="2">
    <location>
        <begin position="107"/>
        <end position="232"/>
    </location>
</feature>
<keyword evidence="1" id="KW-1133">Transmembrane helix</keyword>
<dbReference type="InterPro" id="IPR000326">
    <property type="entry name" value="PAP2/HPO"/>
</dbReference>
<dbReference type="Proteomes" id="UP001501584">
    <property type="component" value="Unassembled WGS sequence"/>
</dbReference>
<gene>
    <name evidence="3" type="ORF">GCM10010403_33480</name>
</gene>
<proteinExistence type="predicted"/>
<keyword evidence="1" id="KW-0812">Transmembrane</keyword>
<name>A0ABN3FVG4_9ACTN</name>
<evidence type="ECO:0000259" key="2">
    <source>
        <dbReference type="SMART" id="SM00014"/>
    </source>
</evidence>
<feature type="transmembrane region" description="Helical" evidence="1">
    <location>
        <begin position="167"/>
        <end position="184"/>
    </location>
</feature>
<organism evidence="3 4">
    <name type="scientific">Glycomyces rutgersensis</name>
    <dbReference type="NCBI Taxonomy" id="58115"/>
    <lineage>
        <taxon>Bacteria</taxon>
        <taxon>Bacillati</taxon>
        <taxon>Actinomycetota</taxon>
        <taxon>Actinomycetes</taxon>
        <taxon>Glycomycetales</taxon>
        <taxon>Glycomycetaceae</taxon>
        <taxon>Glycomyces</taxon>
    </lineage>
</organism>
<sequence length="252" mass="28323">MPVARLTPVIAADQRRTDAWRPFVLKRPRSWVPEIVLAVAFAALTIPLAWPSPLVDLDIWIRDFSDAHRPEWAYLLAVQTNRLGQGGLLGGIALGIAAIIAWRGRNVRPLIAFLVAYGMAGAVLVLKYTLPRVYPHWPRPEPGPYAEAAQAVLFTSLDPSGAYPSGHVLNTIIWYGFIVLLIGAHMRRWQRGLVRLAPPVIVMFSTTYVSFHWFSDTPGGLVLGLLILRTVQRIPWDTVVLPIWLEPDRRYR</sequence>
<comment type="caution">
    <text evidence="3">The sequence shown here is derived from an EMBL/GenBank/DDBJ whole genome shotgun (WGS) entry which is preliminary data.</text>
</comment>
<dbReference type="CDD" id="cd01610">
    <property type="entry name" value="PAP2_like"/>
    <property type="match status" value="1"/>
</dbReference>
<dbReference type="Gene3D" id="1.20.144.10">
    <property type="entry name" value="Phosphatidic acid phosphatase type 2/haloperoxidase"/>
    <property type="match status" value="1"/>
</dbReference>
<dbReference type="InterPro" id="IPR036938">
    <property type="entry name" value="PAP2/HPO_sf"/>
</dbReference>
<keyword evidence="1" id="KW-0472">Membrane</keyword>
<protein>
    <recommendedName>
        <fullName evidence="2">Phosphatidic acid phosphatase type 2/haloperoxidase domain-containing protein</fullName>
    </recommendedName>
</protein>
<evidence type="ECO:0000313" key="3">
    <source>
        <dbReference type="EMBL" id="GAA2338342.1"/>
    </source>
</evidence>
<feature type="transmembrane region" description="Helical" evidence="1">
    <location>
        <begin position="196"/>
        <end position="215"/>
    </location>
</feature>
<evidence type="ECO:0000313" key="4">
    <source>
        <dbReference type="Proteomes" id="UP001501584"/>
    </source>
</evidence>
<dbReference type="SMART" id="SM00014">
    <property type="entry name" value="acidPPc"/>
    <property type="match status" value="1"/>
</dbReference>
<dbReference type="EMBL" id="BAAASX010000005">
    <property type="protein sequence ID" value="GAA2338342.1"/>
    <property type="molecule type" value="Genomic_DNA"/>
</dbReference>
<feature type="transmembrane region" description="Helical" evidence="1">
    <location>
        <begin position="31"/>
        <end position="50"/>
    </location>
</feature>
<evidence type="ECO:0000256" key="1">
    <source>
        <dbReference type="SAM" id="Phobius"/>
    </source>
</evidence>
<dbReference type="Pfam" id="PF01569">
    <property type="entry name" value="PAP2"/>
    <property type="match status" value="1"/>
</dbReference>
<feature type="transmembrane region" description="Helical" evidence="1">
    <location>
        <begin position="109"/>
        <end position="130"/>
    </location>
</feature>
<feature type="transmembrane region" description="Helical" evidence="1">
    <location>
        <begin position="83"/>
        <end position="102"/>
    </location>
</feature>
<dbReference type="SUPFAM" id="SSF48317">
    <property type="entry name" value="Acid phosphatase/Vanadium-dependent haloperoxidase"/>
    <property type="match status" value="1"/>
</dbReference>
<accession>A0ABN3FVG4</accession>
<reference evidence="3 4" key="1">
    <citation type="journal article" date="2019" name="Int. J. Syst. Evol. Microbiol.">
        <title>The Global Catalogue of Microorganisms (GCM) 10K type strain sequencing project: providing services to taxonomists for standard genome sequencing and annotation.</title>
        <authorList>
            <consortium name="The Broad Institute Genomics Platform"/>
            <consortium name="The Broad Institute Genome Sequencing Center for Infectious Disease"/>
            <person name="Wu L."/>
            <person name="Ma J."/>
        </authorList>
    </citation>
    <scope>NUCLEOTIDE SEQUENCE [LARGE SCALE GENOMIC DNA]</scope>
    <source>
        <strain evidence="3 4">JCM 6238</strain>
    </source>
</reference>